<keyword evidence="8" id="KW-0964">Secreted</keyword>
<evidence type="ECO:0000256" key="6">
    <source>
        <dbReference type="ARBA" id="ARBA00047928"/>
    </source>
</evidence>
<dbReference type="InterPro" id="IPR012334">
    <property type="entry name" value="Pectin_lyas_fold"/>
</dbReference>
<feature type="active site" evidence="7">
    <location>
        <position position="212"/>
    </location>
</feature>
<dbReference type="Gene3D" id="2.160.20.10">
    <property type="entry name" value="Single-stranded right-handed beta-helix, Pectin lyase-like"/>
    <property type="match status" value="1"/>
</dbReference>
<evidence type="ECO:0000259" key="9">
    <source>
        <dbReference type="Pfam" id="PF01095"/>
    </source>
</evidence>
<evidence type="ECO:0000256" key="4">
    <source>
        <dbReference type="ARBA" id="ARBA00022801"/>
    </source>
</evidence>
<dbReference type="InterPro" id="IPR033131">
    <property type="entry name" value="Pectinesterase_Asp_AS"/>
</dbReference>
<dbReference type="UniPathway" id="UPA00545">
    <property type="reaction ID" value="UER00823"/>
</dbReference>
<evidence type="ECO:0000256" key="8">
    <source>
        <dbReference type="RuleBase" id="RU000589"/>
    </source>
</evidence>
<comment type="similarity">
    <text evidence="2">Belongs to the pectinesterase family.</text>
</comment>
<dbReference type="InterPro" id="IPR011050">
    <property type="entry name" value="Pectin_lyase_fold/virulence"/>
</dbReference>
<comment type="caution">
    <text evidence="10">The sequence shown here is derived from an EMBL/GenBank/DDBJ whole genome shotgun (WGS) entry which is preliminary data.</text>
</comment>
<evidence type="ECO:0000256" key="1">
    <source>
        <dbReference type="ARBA" id="ARBA00005184"/>
    </source>
</evidence>
<sequence>MSITMLTSKLRTPSECYFFILLWLALFAGSHALVLPTAILAPRANPSGTIPPRGAIIVRQKNPLPGEHPTIPDAIRSLRGTTGPKTIFIYPGNYNLGVYISYGHPLTIQGFTQAPNTYAQNQVTVSVATGRVESGGDPESSAIWIQQNDFKMFNVNVVNNYGTGTDTQAVAVTAQGERHVYSMCRFSSYQDTLYIKAISAYFLGCIIEGSVDFVFGGGTAWFERNTILVKPPRSFATITAHKRASASSPAKFVFNLSNIVGAPGTKPGSVYLGRPWSVSAAVTFQYCSLSNIINPAGWAAWNPPRDPRTQFVQFYEFQNKGPGSRGRRLIGKTAAQALKIEQVLGPNWASWAT</sequence>
<evidence type="ECO:0000256" key="2">
    <source>
        <dbReference type="ARBA" id="ARBA00008891"/>
    </source>
</evidence>
<dbReference type="InterPro" id="IPR000070">
    <property type="entry name" value="Pectinesterase_cat"/>
</dbReference>
<evidence type="ECO:0000256" key="3">
    <source>
        <dbReference type="ARBA" id="ARBA00013229"/>
    </source>
</evidence>
<gene>
    <name evidence="10" type="ORF">PCASD_13289</name>
</gene>
<dbReference type="SUPFAM" id="SSF51126">
    <property type="entry name" value="Pectin lyase-like"/>
    <property type="match status" value="1"/>
</dbReference>
<dbReference type="AlphaFoldDB" id="A0A2N5T3H7"/>
<keyword evidence="8" id="KW-0961">Cell wall biogenesis/degradation</keyword>
<name>A0A2N5T3H7_9BASI</name>
<reference evidence="10 11" key="1">
    <citation type="submission" date="2017-11" db="EMBL/GenBank/DDBJ databases">
        <title>De novo assembly and phasing of dikaryotic genomes from two isolates of Puccinia coronata f. sp. avenae, the causal agent of oat crown rust.</title>
        <authorList>
            <person name="Miller M.E."/>
            <person name="Zhang Y."/>
            <person name="Omidvar V."/>
            <person name="Sperschneider J."/>
            <person name="Schwessinger B."/>
            <person name="Raley C."/>
            <person name="Palmer J.M."/>
            <person name="Garnica D."/>
            <person name="Upadhyaya N."/>
            <person name="Rathjen J."/>
            <person name="Taylor J.M."/>
            <person name="Park R.F."/>
            <person name="Dodds P.N."/>
            <person name="Hirsch C.D."/>
            <person name="Kianian S.F."/>
            <person name="Figueroa M."/>
        </authorList>
    </citation>
    <scope>NUCLEOTIDE SEQUENCE [LARGE SCALE GENOMIC DNA]</scope>
    <source>
        <strain evidence="10">12SD80</strain>
    </source>
</reference>
<proteinExistence type="inferred from homology"/>
<comment type="pathway">
    <text evidence="1 8">Glycan metabolism; pectin degradation; 2-dehydro-3-deoxy-D-gluconate from pectin: step 1/5.</text>
</comment>
<protein>
    <recommendedName>
        <fullName evidence="3 8">Pectinesterase</fullName>
        <ecNumber evidence="3 8">3.1.1.11</ecNumber>
    </recommendedName>
</protein>
<comment type="function">
    <text evidence="8">Involved in maceration and soft-rotting of plant tissue.</text>
</comment>
<comment type="subcellular location">
    <subcellularLocation>
        <location evidence="8">Secreted</location>
    </subcellularLocation>
</comment>
<evidence type="ECO:0000313" key="10">
    <source>
        <dbReference type="EMBL" id="PLW20046.1"/>
    </source>
</evidence>
<accession>A0A2N5T3H7</accession>
<dbReference type="GO" id="GO:0030599">
    <property type="term" value="F:pectinesterase activity"/>
    <property type="evidence" value="ECO:0007669"/>
    <property type="project" value="UniProtKB-UniRule"/>
</dbReference>
<dbReference type="EC" id="3.1.1.11" evidence="3 8"/>
<evidence type="ECO:0000313" key="11">
    <source>
        <dbReference type="Proteomes" id="UP000235392"/>
    </source>
</evidence>
<dbReference type="Proteomes" id="UP000235392">
    <property type="component" value="Unassembled WGS sequence"/>
</dbReference>
<dbReference type="GO" id="GO:0045490">
    <property type="term" value="P:pectin catabolic process"/>
    <property type="evidence" value="ECO:0007669"/>
    <property type="project" value="UniProtKB-UniRule"/>
</dbReference>
<dbReference type="PANTHER" id="PTHR31321:SF57">
    <property type="entry name" value="PECTINESTERASE 53-RELATED"/>
    <property type="match status" value="1"/>
</dbReference>
<dbReference type="EMBL" id="PGCI01000705">
    <property type="protein sequence ID" value="PLW20046.1"/>
    <property type="molecule type" value="Genomic_DNA"/>
</dbReference>
<dbReference type="GO" id="GO:0042545">
    <property type="term" value="P:cell wall modification"/>
    <property type="evidence" value="ECO:0007669"/>
    <property type="project" value="UniProtKB-UniRule"/>
</dbReference>
<dbReference type="PANTHER" id="PTHR31321">
    <property type="entry name" value="ACYL-COA THIOESTER HYDROLASE YBHC-RELATED"/>
    <property type="match status" value="1"/>
</dbReference>
<comment type="catalytic activity">
    <reaction evidence="6 8">
        <text>[(1-&gt;4)-alpha-D-galacturonosyl methyl ester](n) + n H2O = [(1-&gt;4)-alpha-D-galacturonosyl](n) + n methanol + n H(+)</text>
        <dbReference type="Rhea" id="RHEA:22380"/>
        <dbReference type="Rhea" id="RHEA-COMP:14570"/>
        <dbReference type="Rhea" id="RHEA-COMP:14573"/>
        <dbReference type="ChEBI" id="CHEBI:15377"/>
        <dbReference type="ChEBI" id="CHEBI:15378"/>
        <dbReference type="ChEBI" id="CHEBI:17790"/>
        <dbReference type="ChEBI" id="CHEBI:140522"/>
        <dbReference type="ChEBI" id="CHEBI:140523"/>
        <dbReference type="EC" id="3.1.1.11"/>
    </reaction>
</comment>
<evidence type="ECO:0000256" key="5">
    <source>
        <dbReference type="ARBA" id="ARBA00023085"/>
    </source>
</evidence>
<feature type="domain" description="Pectinesterase catalytic" evidence="9">
    <location>
        <begin position="129"/>
        <end position="326"/>
    </location>
</feature>
<keyword evidence="5 8" id="KW-0063">Aspartyl esterase</keyword>
<dbReference type="PROSITE" id="PS00503">
    <property type="entry name" value="PECTINESTERASE_2"/>
    <property type="match status" value="1"/>
</dbReference>
<dbReference type="GO" id="GO:0005576">
    <property type="term" value="C:extracellular region"/>
    <property type="evidence" value="ECO:0007669"/>
    <property type="project" value="UniProtKB-SubCell"/>
</dbReference>
<evidence type="ECO:0000256" key="7">
    <source>
        <dbReference type="PROSITE-ProRule" id="PRU10040"/>
    </source>
</evidence>
<dbReference type="Pfam" id="PF01095">
    <property type="entry name" value="Pectinesterase"/>
    <property type="match status" value="1"/>
</dbReference>
<keyword evidence="4 8" id="KW-0378">Hydrolase</keyword>
<organism evidence="10 11">
    <name type="scientific">Puccinia coronata f. sp. avenae</name>
    <dbReference type="NCBI Taxonomy" id="200324"/>
    <lineage>
        <taxon>Eukaryota</taxon>
        <taxon>Fungi</taxon>
        <taxon>Dikarya</taxon>
        <taxon>Basidiomycota</taxon>
        <taxon>Pucciniomycotina</taxon>
        <taxon>Pucciniomycetes</taxon>
        <taxon>Pucciniales</taxon>
        <taxon>Pucciniaceae</taxon>
        <taxon>Puccinia</taxon>
    </lineage>
</organism>